<reference evidence="2" key="1">
    <citation type="submission" date="2003-07" db="EMBL/GenBank/DDBJ databases">
        <title>NEDO human cDNA sequencing project.</title>
        <authorList>
            <person name="Ota T."/>
            <person name="Nakagawa S."/>
            <person name="Senoh A."/>
            <person name="Mizuguchi H."/>
            <person name="Inagaki H."/>
            <person name="Sugiyama T."/>
            <person name="Irie R."/>
            <person name="Otsuki T."/>
            <person name="Sato H."/>
            <person name="Wakamatsu A."/>
            <person name="Ishii S."/>
            <person name="Yamamoto J."/>
            <person name="Isono Y."/>
            <person name="Kawai-Hio Y."/>
            <person name="Saito K."/>
            <person name="Nishikawa T."/>
            <person name="Kimura K."/>
            <person name="Yamashita H."/>
            <person name="Matsuo K."/>
            <person name="Nakamura Y."/>
            <person name="Sekine M."/>
            <person name="Kikuchi H."/>
            <person name="Kanda K."/>
            <person name="Wagatsuma M."/>
            <person name="Murakawa K."/>
            <person name="Kanehori K."/>
            <person name="Takahashi-Fujii A."/>
            <person name="Oshima A."/>
            <person name="Sugiyama A."/>
            <person name="Kawakami B."/>
            <person name="Suzuki Y."/>
            <person name="Sugano S."/>
            <person name="Nagahari K."/>
            <person name="Masuho Y."/>
            <person name="Nagai K."/>
            <person name="Isogai T."/>
        </authorList>
    </citation>
    <scope>NUCLEOTIDE SEQUENCE</scope>
    <source>
        <tissue evidence="2">Hippocampus</tissue>
    </source>
</reference>
<accession>Q6ZV87</accession>
<evidence type="ECO:0000256" key="1">
    <source>
        <dbReference type="SAM" id="Phobius"/>
    </source>
</evidence>
<proteinExistence type="evidence at transcript level"/>
<organism evidence="2">
    <name type="scientific">Homo sapiens</name>
    <name type="common">Human</name>
    <dbReference type="NCBI Taxonomy" id="9606"/>
    <lineage>
        <taxon>Eukaryota</taxon>
        <taxon>Metazoa</taxon>
        <taxon>Chordata</taxon>
        <taxon>Craniata</taxon>
        <taxon>Vertebrata</taxon>
        <taxon>Euteleostomi</taxon>
        <taxon>Mammalia</taxon>
        <taxon>Eutheria</taxon>
        <taxon>Euarchontoglires</taxon>
        <taxon>Primates</taxon>
        <taxon>Haplorrhini</taxon>
        <taxon>Catarrhini</taxon>
        <taxon>Hominidae</taxon>
        <taxon>Homo</taxon>
    </lineage>
</organism>
<dbReference type="EMBL" id="AK124875">
    <property type="protein sequence ID" value="BAC85976.1"/>
    <property type="molecule type" value="mRNA"/>
</dbReference>
<keyword evidence="1" id="KW-1133">Transmembrane helix</keyword>
<protein>
    <submittedName>
        <fullName evidence="2">cDNA FLJ42885 fis, clone BRHIP3007586</fullName>
    </submittedName>
</protein>
<dbReference type="SMR" id="Q6ZV87"/>
<name>Q6ZV87_HUMAN</name>
<keyword evidence="1" id="KW-0472">Membrane</keyword>
<evidence type="ECO:0000313" key="2">
    <source>
        <dbReference type="EMBL" id="BAC85976.1"/>
    </source>
</evidence>
<dbReference type="AlphaFoldDB" id="Q6ZV87"/>
<feature type="transmembrane region" description="Helical" evidence="1">
    <location>
        <begin position="189"/>
        <end position="211"/>
    </location>
</feature>
<keyword evidence="1" id="KW-0812">Transmembrane</keyword>
<sequence length="212" mass="23536">MDGWMDGWVGGWGWMDRWMDGWTDGVGEGRKGGRKEGILAPSLRALVGRAETGHSAQPGHPHEGSQVTLVAQIALRTWRDRPESGSPPLPLSSLLFPQAWEQSIPQPCHLPYSSLFHSFPFLAPSALPVFPECLRGERDPHLPKEMSFWGTTSHRSPPHPTTPPTWPLAKSQAELATGKAEPQERHSTIYTLLYILFLLYIHSVHVGVNAVK</sequence>